<comment type="similarity">
    <text evidence="2">Belongs to the DNA2/NAM7 helicase family.</text>
</comment>
<dbReference type="GO" id="GO:0005524">
    <property type="term" value="F:ATP binding"/>
    <property type="evidence" value="ECO:0007669"/>
    <property type="project" value="UniProtKB-KW"/>
</dbReference>
<dbReference type="GO" id="GO:0003723">
    <property type="term" value="F:RNA binding"/>
    <property type="evidence" value="ECO:0007669"/>
    <property type="project" value="InterPro"/>
</dbReference>
<evidence type="ECO:0000256" key="9">
    <source>
        <dbReference type="SAM" id="MobiDB-lite"/>
    </source>
</evidence>
<dbReference type="InterPro" id="IPR041679">
    <property type="entry name" value="DNA2/NAM7-like_C"/>
</dbReference>
<dbReference type="InterPro" id="IPR027417">
    <property type="entry name" value="P-loop_NTPase"/>
</dbReference>
<evidence type="ECO:0000313" key="13">
    <source>
        <dbReference type="Proteomes" id="UP000317648"/>
    </source>
</evidence>
<protein>
    <recommendedName>
        <fullName evidence="3">DNA helicase</fullName>
        <ecNumber evidence="3">3.6.4.12</ecNumber>
    </recommendedName>
</protein>
<dbReference type="FunFam" id="3.40.50.300:FF:000326">
    <property type="entry name" value="P-loop containing nucleoside triphosphate hydrolase"/>
    <property type="match status" value="1"/>
</dbReference>
<evidence type="ECO:0000256" key="7">
    <source>
        <dbReference type="ARBA" id="ARBA00022806"/>
    </source>
</evidence>
<dbReference type="InterPro" id="IPR041677">
    <property type="entry name" value="DNA2/NAM7_AAA_11"/>
</dbReference>
<keyword evidence="4" id="KW-0963">Cytoplasm</keyword>
<dbReference type="Proteomes" id="UP000317648">
    <property type="component" value="Chromosome"/>
</dbReference>
<evidence type="ECO:0000259" key="10">
    <source>
        <dbReference type="SMART" id="SM00382"/>
    </source>
</evidence>
<dbReference type="InterPro" id="IPR014001">
    <property type="entry name" value="Helicase_ATP-bd"/>
</dbReference>
<keyword evidence="7 12" id="KW-0347">Helicase</keyword>
<accession>A0A518DLV1</accession>
<dbReference type="InterPro" id="IPR050534">
    <property type="entry name" value="Coronavir_polyprotein_1ab"/>
</dbReference>
<feature type="region of interest" description="Disordered" evidence="9">
    <location>
        <begin position="279"/>
        <end position="300"/>
    </location>
</feature>
<evidence type="ECO:0000259" key="11">
    <source>
        <dbReference type="SMART" id="SM00487"/>
    </source>
</evidence>
<feature type="region of interest" description="Disordered" evidence="9">
    <location>
        <begin position="1"/>
        <end position="21"/>
    </location>
</feature>
<evidence type="ECO:0000256" key="6">
    <source>
        <dbReference type="ARBA" id="ARBA00022801"/>
    </source>
</evidence>
<evidence type="ECO:0000256" key="2">
    <source>
        <dbReference type="ARBA" id="ARBA00007913"/>
    </source>
</evidence>
<proteinExistence type="inferred from homology"/>
<evidence type="ECO:0000256" key="3">
    <source>
        <dbReference type="ARBA" id="ARBA00012551"/>
    </source>
</evidence>
<dbReference type="InterPro" id="IPR047187">
    <property type="entry name" value="SF1_C_Upf1"/>
</dbReference>
<sequence length="612" mass="68262">MESEAEIRQIEERRQRSALSNAEKSGETLLDLVIVHDEPGLGGRSLVTFMKRNRSLRLPWNRLRVGAPVVLSPDGASGESQHGVVSARRGDSIEVSVDDWPEGDRFRIDLSADEVTRKRQEAALRVVEGATGRTGQLREVLLGNREPRFSRPRDLEFTANLNPSQQEAVRFALSSQDLAIIHGPPGTGKTTTVVELICQAIDRGEKVLACAPSNTGVDNLLERLMAAGRRVVRIGHPARVDERLRHFTLDFLAAEHDLMKVVYDMLHDAEELTRKANRYTRSRPAQGSKNDMRREAKRLKNDARQLEQQAVNSVLDRADVICATTAFSEDLLGDRYFDLAVIDEACQSTEPGCWIPVLRADRIVLAGDHRQLPPTVLCTEAAREGLAISMLERLVGEYGPSVTRRLEVQYRMHTEIMQFSSRQFYEDSLLAHDSVASHLLHDLSHVEPSVLTMEPVSFIDTAGADWVEELEPEGQSKRNPGEGAFVLRKVAQLIEAGLDPFEIAVIAPYAAQVRWLRERSEWDGLEIDTVDGFQGREKEAVVISCVRSNAIGEIGFLADARRMNVALTRARRKLIVVGDSATLSANAFFGKLLAYFDDIDAYGSVWEEEPDL</sequence>
<feature type="domain" description="AAA+ ATPase" evidence="10">
    <location>
        <begin position="175"/>
        <end position="343"/>
    </location>
</feature>
<dbReference type="EC" id="3.6.4.12" evidence="3"/>
<dbReference type="PANTHER" id="PTHR43788:SF8">
    <property type="entry name" value="DNA-BINDING PROTEIN SMUBP-2"/>
    <property type="match status" value="1"/>
</dbReference>
<keyword evidence="6 12" id="KW-0378">Hydrolase</keyword>
<feature type="domain" description="Helicase ATP-binding" evidence="11">
    <location>
        <begin position="157"/>
        <end position="409"/>
    </location>
</feature>
<dbReference type="SUPFAM" id="SSF52540">
    <property type="entry name" value="P-loop containing nucleoside triphosphate hydrolases"/>
    <property type="match status" value="1"/>
</dbReference>
<keyword evidence="13" id="KW-1185">Reference proteome</keyword>
<name>A0A518DLV1_9BACT</name>
<gene>
    <name evidence="12" type="primary">recD2</name>
    <name evidence="12" type="ORF">Pla8534_05930</name>
</gene>
<reference evidence="12 13" key="1">
    <citation type="submission" date="2019-02" db="EMBL/GenBank/DDBJ databases">
        <title>Deep-cultivation of Planctomycetes and their phenomic and genomic characterization uncovers novel biology.</title>
        <authorList>
            <person name="Wiegand S."/>
            <person name="Jogler M."/>
            <person name="Boedeker C."/>
            <person name="Pinto D."/>
            <person name="Vollmers J."/>
            <person name="Rivas-Marin E."/>
            <person name="Kohn T."/>
            <person name="Peeters S.H."/>
            <person name="Heuer A."/>
            <person name="Rast P."/>
            <person name="Oberbeckmann S."/>
            <person name="Bunk B."/>
            <person name="Jeske O."/>
            <person name="Meyerdierks A."/>
            <person name="Storesund J.E."/>
            <person name="Kallscheuer N."/>
            <person name="Luecker S."/>
            <person name="Lage O.M."/>
            <person name="Pohl T."/>
            <person name="Merkel B.J."/>
            <person name="Hornburger P."/>
            <person name="Mueller R.-W."/>
            <person name="Bruemmer F."/>
            <person name="Labrenz M."/>
            <person name="Spormann A.M."/>
            <person name="Op den Camp H."/>
            <person name="Overmann J."/>
            <person name="Amann R."/>
            <person name="Jetten M.S.M."/>
            <person name="Mascher T."/>
            <person name="Medema M.H."/>
            <person name="Devos D.P."/>
            <person name="Kaster A.-K."/>
            <person name="Ovreas L."/>
            <person name="Rohde M."/>
            <person name="Galperin M.Y."/>
            <person name="Jogler C."/>
        </authorList>
    </citation>
    <scope>NUCLEOTIDE SEQUENCE [LARGE SCALE GENOMIC DNA]</scope>
    <source>
        <strain evidence="12 13">Pla85_3_4</strain>
    </source>
</reference>
<dbReference type="GO" id="GO:0005737">
    <property type="term" value="C:cytoplasm"/>
    <property type="evidence" value="ECO:0007669"/>
    <property type="project" value="UniProtKB-SubCell"/>
</dbReference>
<feature type="compositionally biased region" description="Basic and acidic residues" evidence="9">
    <location>
        <begin position="1"/>
        <end position="15"/>
    </location>
</feature>
<dbReference type="CDD" id="cd18808">
    <property type="entry name" value="SF1_C_Upf1"/>
    <property type="match status" value="1"/>
</dbReference>
<dbReference type="PANTHER" id="PTHR43788">
    <property type="entry name" value="DNA2/NAM7 HELICASE FAMILY MEMBER"/>
    <property type="match status" value="1"/>
</dbReference>
<comment type="subcellular location">
    <subcellularLocation>
        <location evidence="1">Cytoplasm</location>
    </subcellularLocation>
</comment>
<dbReference type="CDD" id="cd18044">
    <property type="entry name" value="DEXXQc_SMUBP2"/>
    <property type="match status" value="1"/>
</dbReference>
<dbReference type="GO" id="GO:0043139">
    <property type="term" value="F:5'-3' DNA helicase activity"/>
    <property type="evidence" value="ECO:0007669"/>
    <property type="project" value="TreeGrafter"/>
</dbReference>
<evidence type="ECO:0000256" key="1">
    <source>
        <dbReference type="ARBA" id="ARBA00004496"/>
    </source>
</evidence>
<feature type="compositionally biased region" description="Basic and acidic residues" evidence="9">
    <location>
        <begin position="290"/>
        <end position="300"/>
    </location>
</feature>
<dbReference type="RefSeq" id="WP_145049103.1">
    <property type="nucleotide sequence ID" value="NZ_CP036433.1"/>
</dbReference>
<dbReference type="Gene3D" id="3.40.50.300">
    <property type="entry name" value="P-loop containing nucleotide triphosphate hydrolases"/>
    <property type="match status" value="2"/>
</dbReference>
<dbReference type="OrthoDB" id="9757917at2"/>
<dbReference type="Gene3D" id="2.40.30.270">
    <property type="match status" value="1"/>
</dbReference>
<dbReference type="AlphaFoldDB" id="A0A518DLV1"/>
<dbReference type="KEGG" id="lcre:Pla8534_05930"/>
<dbReference type="GO" id="GO:0005694">
    <property type="term" value="C:chromosome"/>
    <property type="evidence" value="ECO:0007669"/>
    <property type="project" value="UniProtKB-ARBA"/>
</dbReference>
<dbReference type="EMBL" id="CP036433">
    <property type="protein sequence ID" value="QDU92820.1"/>
    <property type="molecule type" value="Genomic_DNA"/>
</dbReference>
<organism evidence="12 13">
    <name type="scientific">Lignipirellula cremea</name>
    <dbReference type="NCBI Taxonomy" id="2528010"/>
    <lineage>
        <taxon>Bacteria</taxon>
        <taxon>Pseudomonadati</taxon>
        <taxon>Planctomycetota</taxon>
        <taxon>Planctomycetia</taxon>
        <taxon>Pirellulales</taxon>
        <taxon>Pirellulaceae</taxon>
        <taxon>Lignipirellula</taxon>
    </lineage>
</organism>
<dbReference type="SMART" id="SM00382">
    <property type="entry name" value="AAA"/>
    <property type="match status" value="1"/>
</dbReference>
<evidence type="ECO:0000256" key="4">
    <source>
        <dbReference type="ARBA" id="ARBA00022490"/>
    </source>
</evidence>
<evidence type="ECO:0000256" key="8">
    <source>
        <dbReference type="ARBA" id="ARBA00022840"/>
    </source>
</evidence>
<dbReference type="Pfam" id="PF13087">
    <property type="entry name" value="AAA_12"/>
    <property type="match status" value="1"/>
</dbReference>
<evidence type="ECO:0000313" key="12">
    <source>
        <dbReference type="EMBL" id="QDU92820.1"/>
    </source>
</evidence>
<dbReference type="InterPro" id="IPR003593">
    <property type="entry name" value="AAA+_ATPase"/>
</dbReference>
<dbReference type="InterPro" id="IPR048761">
    <property type="entry name" value="SMUBP-2_HCS1_1B"/>
</dbReference>
<keyword evidence="8" id="KW-0067">ATP-binding</keyword>
<evidence type="ECO:0000256" key="5">
    <source>
        <dbReference type="ARBA" id="ARBA00022741"/>
    </source>
</evidence>
<dbReference type="Pfam" id="PF13086">
    <property type="entry name" value="AAA_11"/>
    <property type="match status" value="1"/>
</dbReference>
<dbReference type="GO" id="GO:0016787">
    <property type="term" value="F:hydrolase activity"/>
    <property type="evidence" value="ECO:0007669"/>
    <property type="project" value="UniProtKB-KW"/>
</dbReference>
<keyword evidence="5" id="KW-0547">Nucleotide-binding</keyword>
<dbReference type="SMART" id="SM00487">
    <property type="entry name" value="DEXDc"/>
    <property type="match status" value="1"/>
</dbReference>
<dbReference type="Pfam" id="PF21138">
    <property type="entry name" value="SMUBP-2_HCS1_1B"/>
    <property type="match status" value="1"/>
</dbReference>